<evidence type="ECO:0000313" key="2">
    <source>
        <dbReference type="Proteomes" id="UP000682416"/>
    </source>
</evidence>
<proteinExistence type="predicted"/>
<dbReference type="EMBL" id="CP074402">
    <property type="protein sequence ID" value="QVJ03080.1"/>
    <property type="molecule type" value="Genomic_DNA"/>
</dbReference>
<dbReference type="Proteomes" id="UP000682416">
    <property type="component" value="Chromosome"/>
</dbReference>
<evidence type="ECO:0000313" key="1">
    <source>
        <dbReference type="EMBL" id="QVJ03080.1"/>
    </source>
</evidence>
<keyword evidence="2" id="KW-1185">Reference proteome</keyword>
<reference evidence="1" key="1">
    <citation type="submission" date="2021-05" db="EMBL/GenBank/DDBJ databases">
        <authorList>
            <person name="Kaiqin L."/>
            <person name="Jian G."/>
        </authorList>
    </citation>
    <scope>NUCLEOTIDE SEQUENCE</scope>
    <source>
        <strain evidence="1">HDS5</strain>
    </source>
</reference>
<dbReference type="KEGG" id="nec:KGD82_13680"/>
<name>A0A975QM88_9ACTN</name>
<gene>
    <name evidence="1" type="ORF">KGD82_13680</name>
</gene>
<sequence length="45" mass="5208">MRLDTIRHVRGLQASSRMTAPDFVLEERLDYLRQVGPDLPVETPK</sequence>
<protein>
    <submittedName>
        <fullName evidence="1">Uncharacterized protein</fullName>
    </submittedName>
</protein>
<organism evidence="1 2">
    <name type="scientific">Nocardiopsis eucommiae</name>
    <dbReference type="NCBI Taxonomy" id="2831970"/>
    <lineage>
        <taxon>Bacteria</taxon>
        <taxon>Bacillati</taxon>
        <taxon>Actinomycetota</taxon>
        <taxon>Actinomycetes</taxon>
        <taxon>Streptosporangiales</taxon>
        <taxon>Nocardiopsidaceae</taxon>
        <taxon>Nocardiopsis</taxon>
    </lineage>
</organism>
<dbReference type="AlphaFoldDB" id="A0A975QM88"/>
<accession>A0A975QM88</accession>